<evidence type="ECO:0000313" key="1">
    <source>
        <dbReference type="EMBL" id="MEV0367536.1"/>
    </source>
</evidence>
<accession>A0ABV3FIK6</accession>
<evidence type="ECO:0000313" key="2">
    <source>
        <dbReference type="Proteomes" id="UP001551658"/>
    </source>
</evidence>
<name>A0ABV3FIK6_9NOCA</name>
<protein>
    <submittedName>
        <fullName evidence="1">Uncharacterized protein</fullName>
    </submittedName>
</protein>
<dbReference type="RefSeq" id="WP_357987248.1">
    <property type="nucleotide sequence ID" value="NZ_JBFAIH010000031.1"/>
</dbReference>
<dbReference type="Proteomes" id="UP001551658">
    <property type="component" value="Unassembled WGS sequence"/>
</dbReference>
<proteinExistence type="predicted"/>
<sequence>MTSKWIMCWACQGDEGEMVDGEWIDCPCCQGEGGRMDGEKWSYTCEPRP</sequence>
<dbReference type="EMBL" id="JBFAIH010000031">
    <property type="protein sequence ID" value="MEV0367536.1"/>
    <property type="molecule type" value="Genomic_DNA"/>
</dbReference>
<comment type="caution">
    <text evidence="1">The sequence shown here is derived from an EMBL/GenBank/DDBJ whole genome shotgun (WGS) entry which is preliminary data.</text>
</comment>
<reference evidence="1 2" key="1">
    <citation type="submission" date="2024-06" db="EMBL/GenBank/DDBJ databases">
        <title>The Natural Products Discovery Center: Release of the First 8490 Sequenced Strains for Exploring Actinobacteria Biosynthetic Diversity.</title>
        <authorList>
            <person name="Kalkreuter E."/>
            <person name="Kautsar S.A."/>
            <person name="Yang D."/>
            <person name="Bader C.D."/>
            <person name="Teijaro C.N."/>
            <person name="Fluegel L."/>
            <person name="Davis C.M."/>
            <person name="Simpson J.R."/>
            <person name="Lauterbach L."/>
            <person name="Steele A.D."/>
            <person name="Gui C."/>
            <person name="Meng S."/>
            <person name="Li G."/>
            <person name="Viehrig K."/>
            <person name="Ye F."/>
            <person name="Su P."/>
            <person name="Kiefer A.F."/>
            <person name="Nichols A."/>
            <person name="Cepeda A.J."/>
            <person name="Yan W."/>
            <person name="Fan B."/>
            <person name="Jiang Y."/>
            <person name="Adhikari A."/>
            <person name="Zheng C.-J."/>
            <person name="Schuster L."/>
            <person name="Cowan T.M."/>
            <person name="Smanski M.J."/>
            <person name="Chevrette M.G."/>
            <person name="De Carvalho L.P.S."/>
            <person name="Shen B."/>
        </authorList>
    </citation>
    <scope>NUCLEOTIDE SEQUENCE [LARGE SCALE GENOMIC DNA]</scope>
    <source>
        <strain evidence="1 2">NPDC050671</strain>
    </source>
</reference>
<gene>
    <name evidence="1" type="ORF">AB0H72_33105</name>
</gene>
<keyword evidence="2" id="KW-1185">Reference proteome</keyword>
<organism evidence="1 2">
    <name type="scientific">Nocardia fusca</name>
    <dbReference type="NCBI Taxonomy" id="941183"/>
    <lineage>
        <taxon>Bacteria</taxon>
        <taxon>Bacillati</taxon>
        <taxon>Actinomycetota</taxon>
        <taxon>Actinomycetes</taxon>
        <taxon>Mycobacteriales</taxon>
        <taxon>Nocardiaceae</taxon>
        <taxon>Nocardia</taxon>
    </lineage>
</organism>